<comment type="catalytic activity">
    <reaction evidence="4">
        <text>L-cysteine + L-glutamate + ATP = gamma-L-glutamyl-L-cysteine + ADP + phosphate + H(+)</text>
        <dbReference type="Rhea" id="RHEA:13285"/>
        <dbReference type="ChEBI" id="CHEBI:15378"/>
        <dbReference type="ChEBI" id="CHEBI:29985"/>
        <dbReference type="ChEBI" id="CHEBI:30616"/>
        <dbReference type="ChEBI" id="CHEBI:35235"/>
        <dbReference type="ChEBI" id="CHEBI:43474"/>
        <dbReference type="ChEBI" id="CHEBI:58173"/>
        <dbReference type="ChEBI" id="CHEBI:456216"/>
        <dbReference type="EC" id="6.3.2.2"/>
    </reaction>
</comment>
<dbReference type="EMBL" id="LR134117">
    <property type="protein sequence ID" value="VDZ61477.1"/>
    <property type="molecule type" value="Genomic_DNA"/>
</dbReference>
<keyword evidence="3 4" id="KW-0067">ATP-binding</keyword>
<dbReference type="InterPro" id="IPR011793">
    <property type="entry name" value="YbdK"/>
</dbReference>
<accession>A0A447KVI9</accession>
<keyword evidence="2 4" id="KW-0547">Nucleotide-binding</keyword>
<evidence type="ECO:0000313" key="6">
    <source>
        <dbReference type="Proteomes" id="UP000281391"/>
    </source>
</evidence>
<dbReference type="SUPFAM" id="SSF55931">
    <property type="entry name" value="Glutamine synthetase/guanido kinase"/>
    <property type="match status" value="1"/>
</dbReference>
<dbReference type="EC" id="6.3.2.2" evidence="4"/>
<dbReference type="Proteomes" id="UP000281391">
    <property type="component" value="Chromosome"/>
</dbReference>
<comment type="similarity">
    <text evidence="4">Belongs to the glutamate--cysteine ligase type 2 family. YbdK subfamily.</text>
</comment>
<evidence type="ECO:0000256" key="1">
    <source>
        <dbReference type="ARBA" id="ARBA00022598"/>
    </source>
</evidence>
<dbReference type="KEGG" id="sof:NCTC11214_03760"/>
<dbReference type="Pfam" id="PF04107">
    <property type="entry name" value="GCS2"/>
    <property type="match status" value="1"/>
</dbReference>
<comment type="subunit">
    <text evidence="4">Homodimer.</text>
</comment>
<gene>
    <name evidence="5" type="primary">ybdK_1</name>
    <name evidence="5" type="ORF">NCTC11214_03760</name>
</gene>
<dbReference type="InterPro" id="IPR014746">
    <property type="entry name" value="Gln_synth/guanido_kin_cat_dom"/>
</dbReference>
<dbReference type="Gene3D" id="3.30.590.20">
    <property type="match status" value="1"/>
</dbReference>
<dbReference type="AlphaFoldDB" id="A0A447KVI9"/>
<evidence type="ECO:0000256" key="4">
    <source>
        <dbReference type="HAMAP-Rule" id="MF_01609"/>
    </source>
</evidence>
<sequence>MPRKFKPSTPLSIGTEIELQLIDIKTLNLSDKAALIVADINDKKHIKHELTRSMLEINSSVHLQLTELKQELAAQVQRVRATAQRHQCDVTGGGRHLCNDWKDQLITNAQRYKKLATRFGYISKMACVFGQHIHIGVSNGDESIYLCHALTPYFPQLLALSASSPYYQGEDTLFASSRFSAQNSFPNYGCIEKIYSWQEFTEYYDTLTSAGVIESIKDIYWDARPKPELGTVEIRVCDTPLHISHAANLVGYCRLIARYLLKNRHEIIPEYNAFSMYNKLNACRHGLQADYVDAQTLQRCSLAEHILTTLTRLHPEAVDDEERQLLQTLERFVRRGANDADNIRRLLDSGLTQPETIKRMCDALLVPMS</sequence>
<protein>
    <recommendedName>
        <fullName evidence="4">Putative glutamate--cysteine ligase 2</fullName>
        <ecNumber evidence="4">6.3.2.2</ecNumber>
    </recommendedName>
    <alternativeName>
        <fullName evidence="4">Gamma-glutamylcysteine synthetase 2</fullName>
        <shortName evidence="4">GCS 2</shortName>
        <shortName evidence="4">Gamma-GCS 2</shortName>
    </alternativeName>
</protein>
<organism evidence="5 6">
    <name type="scientific">Serratia odorifera</name>
    <dbReference type="NCBI Taxonomy" id="618"/>
    <lineage>
        <taxon>Bacteria</taxon>
        <taxon>Pseudomonadati</taxon>
        <taxon>Pseudomonadota</taxon>
        <taxon>Gammaproteobacteria</taxon>
        <taxon>Enterobacterales</taxon>
        <taxon>Yersiniaceae</taxon>
        <taxon>Serratia</taxon>
    </lineage>
</organism>
<reference evidence="5 6" key="1">
    <citation type="submission" date="2018-12" db="EMBL/GenBank/DDBJ databases">
        <authorList>
            <consortium name="Pathogen Informatics"/>
        </authorList>
    </citation>
    <scope>NUCLEOTIDE SEQUENCE [LARGE SCALE GENOMIC DNA]</scope>
    <source>
        <strain evidence="5 6">NCTC11214</strain>
    </source>
</reference>
<evidence type="ECO:0000256" key="3">
    <source>
        <dbReference type="ARBA" id="ARBA00022840"/>
    </source>
</evidence>
<dbReference type="NCBIfam" id="TIGR02050">
    <property type="entry name" value="gshA_cyan_rel"/>
    <property type="match status" value="1"/>
</dbReference>
<dbReference type="PANTHER" id="PTHR36510:SF1">
    <property type="entry name" value="GLUTAMATE--CYSTEINE LIGASE 2-RELATED"/>
    <property type="match status" value="1"/>
</dbReference>
<dbReference type="RefSeq" id="WP_004961312.1">
    <property type="nucleotide sequence ID" value="NZ_JAEKCK010000002.1"/>
</dbReference>
<keyword evidence="1 4" id="KW-0436">Ligase</keyword>
<dbReference type="InterPro" id="IPR050141">
    <property type="entry name" value="GCL_type2/YbdK_subfam"/>
</dbReference>
<evidence type="ECO:0000256" key="2">
    <source>
        <dbReference type="ARBA" id="ARBA00022741"/>
    </source>
</evidence>
<name>A0A447KVI9_SEROD</name>
<dbReference type="InterPro" id="IPR006336">
    <property type="entry name" value="GCS2"/>
</dbReference>
<dbReference type="PANTHER" id="PTHR36510">
    <property type="entry name" value="GLUTAMATE--CYSTEINE LIGASE 2-RELATED"/>
    <property type="match status" value="1"/>
</dbReference>
<dbReference type="HAMAP" id="MF_01609">
    <property type="entry name" value="Glu_cys_ligase_2"/>
    <property type="match status" value="1"/>
</dbReference>
<proteinExistence type="inferred from homology"/>
<evidence type="ECO:0000313" key="5">
    <source>
        <dbReference type="EMBL" id="VDZ61477.1"/>
    </source>
</evidence>
<comment type="function">
    <text evidence="4">ATP-dependent carboxylate-amine ligase which exhibits weak glutamate--cysteine ligase activity.</text>
</comment>
<dbReference type="GO" id="GO:0005524">
    <property type="term" value="F:ATP binding"/>
    <property type="evidence" value="ECO:0007669"/>
    <property type="project" value="UniProtKB-KW"/>
</dbReference>
<dbReference type="GO" id="GO:0042398">
    <property type="term" value="P:modified amino acid biosynthetic process"/>
    <property type="evidence" value="ECO:0007669"/>
    <property type="project" value="InterPro"/>
</dbReference>
<dbReference type="GO" id="GO:0004357">
    <property type="term" value="F:glutamate-cysteine ligase activity"/>
    <property type="evidence" value="ECO:0007669"/>
    <property type="project" value="UniProtKB-EC"/>
</dbReference>